<protein>
    <submittedName>
        <fullName evidence="1">Uncharacterized protein</fullName>
    </submittedName>
</protein>
<comment type="caution">
    <text evidence="1">The sequence shown here is derived from an EMBL/GenBank/DDBJ whole genome shotgun (WGS) entry which is preliminary data.</text>
</comment>
<reference evidence="1 2" key="1">
    <citation type="submission" date="2017-09" db="EMBL/GenBank/DDBJ databases">
        <title>Depth-based differentiation of microbial function through sediment-hosted aquifers and enrichment of novel symbionts in the deep terrestrial subsurface.</title>
        <authorList>
            <person name="Probst A.J."/>
            <person name="Ladd B."/>
            <person name="Jarett J.K."/>
            <person name="Geller-Mcgrath D.E."/>
            <person name="Sieber C.M."/>
            <person name="Emerson J.B."/>
            <person name="Anantharaman K."/>
            <person name="Thomas B.C."/>
            <person name="Malmstrom R."/>
            <person name="Stieglmeier M."/>
            <person name="Klingl A."/>
            <person name="Woyke T."/>
            <person name="Ryan C.M."/>
            <person name="Banfield J.F."/>
        </authorList>
    </citation>
    <scope>NUCLEOTIDE SEQUENCE [LARGE SCALE GENOMIC DNA]</scope>
    <source>
        <strain evidence="1">CG23_combo_of_CG06-09_8_20_14_all_37_13</strain>
    </source>
</reference>
<organism evidence="1 2">
    <name type="scientific">Candidatus Portnoybacteria bacterium CG23_combo_of_CG06-09_8_20_14_all_37_13</name>
    <dbReference type="NCBI Taxonomy" id="1974819"/>
    <lineage>
        <taxon>Bacteria</taxon>
        <taxon>Candidatus Portnoyibacteriota</taxon>
    </lineage>
</organism>
<sequence length="220" mass="25894">MAVIIREERTIGGKKFRDIKVYRSDKFAVTEETQKQAERLDEFLSKTLAEIRKEAGQKKLLKLKGKSGALDLWYFIGKKLQFVDDPKLIPPEDKKYVWRALWDHAGELAPGEMNSRSGTHRDHFLYCYRIAKFDKGDVERGGNWRAWVEFLDSPKIHSDERILDWIGAKMKTINKKNWVRILNRNVRQVLKDKDTSFYTKGELYALLEKVWNDLDKTEAK</sequence>
<name>A0A2G9YD50_9BACT</name>
<evidence type="ECO:0000313" key="1">
    <source>
        <dbReference type="EMBL" id="PIP17166.1"/>
    </source>
</evidence>
<evidence type="ECO:0000313" key="2">
    <source>
        <dbReference type="Proteomes" id="UP000231480"/>
    </source>
</evidence>
<accession>A0A2G9YD50</accession>
<gene>
    <name evidence="1" type="ORF">COX44_01380</name>
</gene>
<dbReference type="EMBL" id="PCRH01000031">
    <property type="protein sequence ID" value="PIP17166.1"/>
    <property type="molecule type" value="Genomic_DNA"/>
</dbReference>
<proteinExistence type="predicted"/>
<dbReference type="AlphaFoldDB" id="A0A2G9YD50"/>
<dbReference type="Proteomes" id="UP000231480">
    <property type="component" value="Unassembled WGS sequence"/>
</dbReference>